<dbReference type="SUPFAM" id="SSF48403">
    <property type="entry name" value="Ankyrin repeat"/>
    <property type="match status" value="1"/>
</dbReference>
<accession>A0A0L0BNE3</accession>
<dbReference type="OrthoDB" id="8032836at2759"/>
<dbReference type="PANTHER" id="PTHR24121:SF23">
    <property type="entry name" value="NO MECHANORECEPTOR POTENTIAL C, ISOFORM H"/>
    <property type="match status" value="1"/>
</dbReference>
<dbReference type="EMBL" id="JRES01001597">
    <property type="protein sequence ID" value="KNC21620.1"/>
    <property type="molecule type" value="Genomic_DNA"/>
</dbReference>
<comment type="caution">
    <text evidence="1">The sequence shown here is derived from an EMBL/GenBank/DDBJ whole genome shotgun (WGS) entry which is preliminary data.</text>
</comment>
<dbReference type="InterPro" id="IPR036770">
    <property type="entry name" value="Ankyrin_rpt-contain_sf"/>
</dbReference>
<protein>
    <submittedName>
        <fullName evidence="1">Uncharacterized protein</fullName>
    </submittedName>
</protein>
<name>A0A0L0BNE3_LUCCU</name>
<proteinExistence type="predicted"/>
<reference evidence="1 2" key="1">
    <citation type="journal article" date="2015" name="Nat. Commun.">
        <title>Lucilia cuprina genome unlocks parasitic fly biology to underpin future interventions.</title>
        <authorList>
            <person name="Anstead C.A."/>
            <person name="Korhonen P.K."/>
            <person name="Young N.D."/>
            <person name="Hall R.S."/>
            <person name="Jex A.R."/>
            <person name="Murali S.C."/>
            <person name="Hughes D.S."/>
            <person name="Lee S.F."/>
            <person name="Perry T."/>
            <person name="Stroehlein A.J."/>
            <person name="Ansell B.R."/>
            <person name="Breugelmans B."/>
            <person name="Hofmann A."/>
            <person name="Qu J."/>
            <person name="Dugan S."/>
            <person name="Lee S.L."/>
            <person name="Chao H."/>
            <person name="Dinh H."/>
            <person name="Han Y."/>
            <person name="Doddapaneni H.V."/>
            <person name="Worley K.C."/>
            <person name="Muzny D.M."/>
            <person name="Ioannidis P."/>
            <person name="Waterhouse R.M."/>
            <person name="Zdobnov E.M."/>
            <person name="James P.J."/>
            <person name="Bagnall N.H."/>
            <person name="Kotze A.C."/>
            <person name="Gibbs R.A."/>
            <person name="Richards S."/>
            <person name="Batterham P."/>
            <person name="Gasser R.B."/>
        </authorList>
    </citation>
    <scope>NUCLEOTIDE SEQUENCE [LARGE SCALE GENOMIC DNA]</scope>
    <source>
        <strain evidence="1 2">LS</strain>
        <tissue evidence="1">Full body</tissue>
    </source>
</reference>
<evidence type="ECO:0000313" key="2">
    <source>
        <dbReference type="Proteomes" id="UP000037069"/>
    </source>
</evidence>
<sequence>MCYKTTTAHIDCKEDNIKNVSLLMIHCRGLCEQDYWGRTPLHLAIIYKSQATLKIFQNALQKEISPQNLKNNNNINKNLKFIKNLKKLFKIYDHDGDTILHKAVKYNLTKIVEFLLKFCKKFNINVNNYEVLGSGDSILHLAIVENLLKMTKIIIEINPSLRYVRNYAGNLPQDAKNLSMEMQMLFLESGEAK</sequence>
<evidence type="ECO:0000313" key="1">
    <source>
        <dbReference type="EMBL" id="KNC21620.1"/>
    </source>
</evidence>
<dbReference type="SMART" id="SM00248">
    <property type="entry name" value="ANK"/>
    <property type="match status" value="3"/>
</dbReference>
<dbReference type="InterPro" id="IPR002110">
    <property type="entry name" value="Ankyrin_rpt"/>
</dbReference>
<dbReference type="Proteomes" id="UP000037069">
    <property type="component" value="Unassembled WGS sequence"/>
</dbReference>
<dbReference type="PANTHER" id="PTHR24121">
    <property type="entry name" value="NO MECHANORECEPTOR POTENTIAL C, ISOFORM D-RELATED"/>
    <property type="match status" value="1"/>
</dbReference>
<organism evidence="1 2">
    <name type="scientific">Lucilia cuprina</name>
    <name type="common">Green bottle fly</name>
    <name type="synonym">Australian sheep blowfly</name>
    <dbReference type="NCBI Taxonomy" id="7375"/>
    <lineage>
        <taxon>Eukaryota</taxon>
        <taxon>Metazoa</taxon>
        <taxon>Ecdysozoa</taxon>
        <taxon>Arthropoda</taxon>
        <taxon>Hexapoda</taxon>
        <taxon>Insecta</taxon>
        <taxon>Pterygota</taxon>
        <taxon>Neoptera</taxon>
        <taxon>Endopterygota</taxon>
        <taxon>Diptera</taxon>
        <taxon>Brachycera</taxon>
        <taxon>Muscomorpha</taxon>
        <taxon>Oestroidea</taxon>
        <taxon>Calliphoridae</taxon>
        <taxon>Luciliinae</taxon>
        <taxon>Lucilia</taxon>
    </lineage>
</organism>
<dbReference type="Gene3D" id="1.25.40.20">
    <property type="entry name" value="Ankyrin repeat-containing domain"/>
    <property type="match status" value="1"/>
</dbReference>
<dbReference type="AlphaFoldDB" id="A0A0L0BNE3"/>
<gene>
    <name evidence="1" type="ORF">FF38_13427</name>
</gene>
<dbReference type="Pfam" id="PF12796">
    <property type="entry name" value="Ank_2"/>
    <property type="match status" value="1"/>
</dbReference>
<keyword evidence="2" id="KW-1185">Reference proteome</keyword>